<evidence type="ECO:0000313" key="3">
    <source>
        <dbReference type="EMBL" id="ETO26674.1"/>
    </source>
</evidence>
<dbReference type="Gene3D" id="2.30.30.190">
    <property type="entry name" value="CAP Gly-rich-like domain"/>
    <property type="match status" value="1"/>
</dbReference>
<feature type="region of interest" description="Disordered" evidence="1">
    <location>
        <begin position="1"/>
        <end position="66"/>
    </location>
</feature>
<evidence type="ECO:0000259" key="2">
    <source>
        <dbReference type="PROSITE" id="PS50245"/>
    </source>
</evidence>
<name>X6NLR3_RETFI</name>
<feature type="domain" description="CAP-Gly" evidence="2">
    <location>
        <begin position="418"/>
        <end position="453"/>
    </location>
</feature>
<feature type="compositionally biased region" description="Low complexity" evidence="1">
    <location>
        <begin position="204"/>
        <end position="216"/>
    </location>
</feature>
<sequence>MTSKGDWSPARYDLTNVGNTQEARTSAFVKKTSSRDLTSSDDDYPKRRMYGPSDVGGPIDWQPAEWADDEKPFRTGKFLEPRLHVEIQKKIESGWWDEQKVEPKHGPRDIGTANYSVPEWDLHTGSTLRISISNCLQQQYVCICNIRPGGLFEERHWFNANKRSSALSLFKMDLNIDVNAKSSSGGKSNNRRSSKIATDKGAPSALVSRTSVSSLVSDKDMTPTPVDSSKETPTPGPKMFDDRLIKIAGVWQINLENGMKGVYTITPGKFANLVCVCFVAVVYNTYGLVTTEPSELFGWQPPINIAFDEDAQAYGIECPNFSSVYQFAFLPETTEQLKELRLEHFNDETSEELNGTAQLLEAIPVVMFSLFKSEDQNSIKLDDFVKVKKSNSKFADFTGYIRYIGKTHISAFANKEMIGIELSGTFLGRGDNNGVVDNRKYFRCPELGGILVESTSVELHQQTSAVCHFDTFKKKKTEGGGKKGTFFKKMFVLNTQEKAETEEKVEQETNGNDDIQSQNETKVDTNKQNDNTNAGNVADEKEKKEDTIVYVKEGLLPMLGKWRVILTDGTKGIYSIMPGNKQIS</sequence>
<evidence type="ECO:0000256" key="1">
    <source>
        <dbReference type="SAM" id="MobiDB-lite"/>
    </source>
</evidence>
<protein>
    <recommendedName>
        <fullName evidence="2">CAP-Gly domain-containing protein</fullName>
    </recommendedName>
</protein>
<feature type="region of interest" description="Disordered" evidence="1">
    <location>
        <begin position="181"/>
        <end position="236"/>
    </location>
</feature>
<accession>X6NLR3</accession>
<dbReference type="Proteomes" id="UP000023152">
    <property type="component" value="Unassembled WGS sequence"/>
</dbReference>
<dbReference type="PROSITE" id="PS50245">
    <property type="entry name" value="CAP_GLY_2"/>
    <property type="match status" value="1"/>
</dbReference>
<organism evidence="3 4">
    <name type="scientific">Reticulomyxa filosa</name>
    <dbReference type="NCBI Taxonomy" id="46433"/>
    <lineage>
        <taxon>Eukaryota</taxon>
        <taxon>Sar</taxon>
        <taxon>Rhizaria</taxon>
        <taxon>Retaria</taxon>
        <taxon>Foraminifera</taxon>
        <taxon>Monothalamids</taxon>
        <taxon>Reticulomyxidae</taxon>
        <taxon>Reticulomyxa</taxon>
    </lineage>
</organism>
<feature type="region of interest" description="Disordered" evidence="1">
    <location>
        <begin position="499"/>
        <end position="543"/>
    </location>
</feature>
<comment type="caution">
    <text evidence="3">The sequence shown here is derived from an EMBL/GenBank/DDBJ whole genome shotgun (WGS) entry which is preliminary data.</text>
</comment>
<dbReference type="InterPro" id="IPR000938">
    <property type="entry name" value="CAP-Gly_domain"/>
</dbReference>
<dbReference type="InterPro" id="IPR036859">
    <property type="entry name" value="CAP-Gly_dom_sf"/>
</dbReference>
<feature type="compositionally biased region" description="Polar residues" evidence="1">
    <location>
        <begin position="510"/>
        <end position="520"/>
    </location>
</feature>
<evidence type="ECO:0000313" key="4">
    <source>
        <dbReference type="Proteomes" id="UP000023152"/>
    </source>
</evidence>
<dbReference type="Pfam" id="PF01302">
    <property type="entry name" value="CAP_GLY"/>
    <property type="match status" value="1"/>
</dbReference>
<dbReference type="SUPFAM" id="SSF74924">
    <property type="entry name" value="Cap-Gly domain"/>
    <property type="match status" value="1"/>
</dbReference>
<gene>
    <name evidence="3" type="ORF">RFI_10460</name>
</gene>
<keyword evidence="4" id="KW-1185">Reference proteome</keyword>
<reference evidence="3 4" key="1">
    <citation type="journal article" date="2013" name="Curr. Biol.">
        <title>The Genome of the Foraminiferan Reticulomyxa filosa.</title>
        <authorList>
            <person name="Glockner G."/>
            <person name="Hulsmann N."/>
            <person name="Schleicher M."/>
            <person name="Noegel A.A."/>
            <person name="Eichinger L."/>
            <person name="Gallinger C."/>
            <person name="Pawlowski J."/>
            <person name="Sierra R."/>
            <person name="Euteneuer U."/>
            <person name="Pillet L."/>
            <person name="Moustafa A."/>
            <person name="Platzer M."/>
            <person name="Groth M."/>
            <person name="Szafranski K."/>
            <person name="Schliwa M."/>
        </authorList>
    </citation>
    <scope>NUCLEOTIDE SEQUENCE [LARGE SCALE GENOMIC DNA]</scope>
</reference>
<dbReference type="EMBL" id="ASPP01007709">
    <property type="protein sequence ID" value="ETO26674.1"/>
    <property type="molecule type" value="Genomic_DNA"/>
</dbReference>
<dbReference type="AlphaFoldDB" id="X6NLR3"/>
<proteinExistence type="predicted"/>
<dbReference type="SMART" id="SM01052">
    <property type="entry name" value="CAP_GLY"/>
    <property type="match status" value="1"/>
</dbReference>